<protein>
    <submittedName>
        <fullName evidence="2">Uncharacterized protein</fullName>
    </submittedName>
</protein>
<dbReference type="AlphaFoldDB" id="A0A4Z2IIE5"/>
<feature type="region of interest" description="Disordered" evidence="1">
    <location>
        <begin position="1"/>
        <end position="31"/>
    </location>
</feature>
<feature type="compositionally biased region" description="Gly residues" evidence="1">
    <location>
        <begin position="1"/>
        <end position="13"/>
    </location>
</feature>
<reference evidence="2 3" key="1">
    <citation type="submission" date="2019-03" db="EMBL/GenBank/DDBJ databases">
        <title>First draft genome of Liparis tanakae, snailfish: a comprehensive survey of snailfish specific genes.</title>
        <authorList>
            <person name="Kim W."/>
            <person name="Song I."/>
            <person name="Jeong J.-H."/>
            <person name="Kim D."/>
            <person name="Kim S."/>
            <person name="Ryu S."/>
            <person name="Song J.Y."/>
            <person name="Lee S.K."/>
        </authorList>
    </citation>
    <scope>NUCLEOTIDE SEQUENCE [LARGE SCALE GENOMIC DNA]</scope>
    <source>
        <tissue evidence="2">Muscle</tissue>
    </source>
</reference>
<evidence type="ECO:0000313" key="3">
    <source>
        <dbReference type="Proteomes" id="UP000314294"/>
    </source>
</evidence>
<organism evidence="2 3">
    <name type="scientific">Liparis tanakae</name>
    <name type="common">Tanaka's snailfish</name>
    <dbReference type="NCBI Taxonomy" id="230148"/>
    <lineage>
        <taxon>Eukaryota</taxon>
        <taxon>Metazoa</taxon>
        <taxon>Chordata</taxon>
        <taxon>Craniata</taxon>
        <taxon>Vertebrata</taxon>
        <taxon>Euteleostomi</taxon>
        <taxon>Actinopterygii</taxon>
        <taxon>Neopterygii</taxon>
        <taxon>Teleostei</taxon>
        <taxon>Neoteleostei</taxon>
        <taxon>Acanthomorphata</taxon>
        <taxon>Eupercaria</taxon>
        <taxon>Perciformes</taxon>
        <taxon>Cottioidei</taxon>
        <taxon>Cottales</taxon>
        <taxon>Liparidae</taxon>
        <taxon>Liparis</taxon>
    </lineage>
</organism>
<proteinExistence type="predicted"/>
<evidence type="ECO:0000313" key="2">
    <source>
        <dbReference type="EMBL" id="TNN77475.1"/>
    </source>
</evidence>
<sequence length="268" mass="28855">MTGGGGGGGGGGQRRNKIPSRGRWSSSCPRGKAVLGKKLNPKLLLMSGEHPAWLPIPGPAVTKLGGPGPGVRMAASSRPALLLAVSLAEKDALSAPLDCGHLLTEPASHVVVSALVIATLLHPRLLQSALQQRFFYTTTRAEQYGRDFQQHALGVGSQRAGRRWRPFESELKEFLNEGGGSVFLFREQYGPAELRSIIRSKILDEEDIVVLVTAKNKSSRPGLSVSYPVKVMSHIVVRACLTPLRGHLMELPLTEQQELIGLMCLSSL</sequence>
<accession>A0A4Z2IIE5</accession>
<dbReference type="Proteomes" id="UP000314294">
    <property type="component" value="Unassembled WGS sequence"/>
</dbReference>
<gene>
    <name evidence="2" type="ORF">EYF80_012289</name>
</gene>
<comment type="caution">
    <text evidence="2">The sequence shown here is derived from an EMBL/GenBank/DDBJ whole genome shotgun (WGS) entry which is preliminary data.</text>
</comment>
<evidence type="ECO:0000256" key="1">
    <source>
        <dbReference type="SAM" id="MobiDB-lite"/>
    </source>
</evidence>
<keyword evidence="3" id="KW-1185">Reference proteome</keyword>
<dbReference type="EMBL" id="SRLO01000082">
    <property type="protein sequence ID" value="TNN77475.1"/>
    <property type="molecule type" value="Genomic_DNA"/>
</dbReference>
<name>A0A4Z2IIE5_9TELE</name>